<feature type="transmembrane region" description="Helical" evidence="1">
    <location>
        <begin position="25"/>
        <end position="44"/>
    </location>
</feature>
<evidence type="ECO:0000256" key="1">
    <source>
        <dbReference type="SAM" id="Phobius"/>
    </source>
</evidence>
<gene>
    <name evidence="2" type="ORF">M8523_04075</name>
</gene>
<dbReference type="Proteomes" id="UP001165667">
    <property type="component" value="Unassembled WGS sequence"/>
</dbReference>
<proteinExistence type="predicted"/>
<dbReference type="EMBL" id="JAMOIM010000002">
    <property type="protein sequence ID" value="MCW6507193.1"/>
    <property type="molecule type" value="Genomic_DNA"/>
</dbReference>
<evidence type="ECO:0000313" key="2">
    <source>
        <dbReference type="EMBL" id="MCW6507193.1"/>
    </source>
</evidence>
<sequence>MSKIPTSLDQQDARQGKTGVGVRNVLVWGLILVVVAFVVIYFVLKGTSG</sequence>
<reference evidence="2" key="1">
    <citation type="submission" date="2022-05" db="EMBL/GenBank/DDBJ databases">
        <authorList>
            <person name="Pankratov T."/>
        </authorList>
    </citation>
    <scope>NUCLEOTIDE SEQUENCE</scope>
    <source>
        <strain evidence="2">BP6-180914</strain>
    </source>
</reference>
<dbReference type="AlphaFoldDB" id="A0AA41YYF7"/>
<comment type="caution">
    <text evidence="2">The sequence shown here is derived from an EMBL/GenBank/DDBJ whole genome shotgun (WGS) entry which is preliminary data.</text>
</comment>
<keyword evidence="3" id="KW-1185">Reference proteome</keyword>
<name>A0AA41YYF7_9HYPH</name>
<evidence type="ECO:0000313" key="3">
    <source>
        <dbReference type="Proteomes" id="UP001165667"/>
    </source>
</evidence>
<keyword evidence="1" id="KW-0812">Transmembrane</keyword>
<accession>A0AA41YYF7</accession>
<keyword evidence="1" id="KW-0472">Membrane</keyword>
<organism evidence="2 3">
    <name type="scientific">Lichenifustis flavocetrariae</name>
    <dbReference type="NCBI Taxonomy" id="2949735"/>
    <lineage>
        <taxon>Bacteria</taxon>
        <taxon>Pseudomonadati</taxon>
        <taxon>Pseudomonadota</taxon>
        <taxon>Alphaproteobacteria</taxon>
        <taxon>Hyphomicrobiales</taxon>
        <taxon>Lichenihabitantaceae</taxon>
        <taxon>Lichenifustis</taxon>
    </lineage>
</organism>
<protein>
    <submittedName>
        <fullName evidence="2">Uncharacterized protein</fullName>
    </submittedName>
</protein>
<keyword evidence="1" id="KW-1133">Transmembrane helix</keyword>
<dbReference type="RefSeq" id="WP_282583563.1">
    <property type="nucleotide sequence ID" value="NZ_JAMOIM010000002.1"/>
</dbReference>